<feature type="region of interest" description="Disordered" evidence="1">
    <location>
        <begin position="28"/>
        <end position="55"/>
    </location>
</feature>
<reference evidence="2 3" key="1">
    <citation type="journal article" date="2015" name="Genome Biol.">
        <title>Comparative genomics of Steinernema reveals deeply conserved gene regulatory networks.</title>
        <authorList>
            <person name="Dillman A.R."/>
            <person name="Macchietto M."/>
            <person name="Porter C.F."/>
            <person name="Rogers A."/>
            <person name="Williams B."/>
            <person name="Antoshechkin I."/>
            <person name="Lee M.M."/>
            <person name="Goodwin Z."/>
            <person name="Lu X."/>
            <person name="Lewis E.E."/>
            <person name="Goodrich-Blair H."/>
            <person name="Stock S.P."/>
            <person name="Adams B.J."/>
            <person name="Sternberg P.W."/>
            <person name="Mortazavi A."/>
        </authorList>
    </citation>
    <scope>NUCLEOTIDE SEQUENCE [LARGE SCALE GENOMIC DNA]</scope>
    <source>
        <strain evidence="2 3">ALL</strain>
    </source>
</reference>
<accession>A0A4U5NYU1</accession>
<reference evidence="2 3" key="2">
    <citation type="journal article" date="2019" name="G3 (Bethesda)">
        <title>Hybrid Assembly of the Genome of the Entomopathogenic Nematode Steinernema carpocapsae Identifies the X-Chromosome.</title>
        <authorList>
            <person name="Serra L."/>
            <person name="Macchietto M."/>
            <person name="Macias-Munoz A."/>
            <person name="McGill C.J."/>
            <person name="Rodriguez I.M."/>
            <person name="Rodriguez B."/>
            <person name="Murad R."/>
            <person name="Mortazavi A."/>
        </authorList>
    </citation>
    <scope>NUCLEOTIDE SEQUENCE [LARGE SCALE GENOMIC DNA]</scope>
    <source>
        <strain evidence="2 3">ALL</strain>
    </source>
</reference>
<dbReference type="Proteomes" id="UP000298663">
    <property type="component" value="Unassembled WGS sequence"/>
</dbReference>
<evidence type="ECO:0000313" key="2">
    <source>
        <dbReference type="EMBL" id="TKR88712.1"/>
    </source>
</evidence>
<dbReference type="EMBL" id="AZBU02000003">
    <property type="protein sequence ID" value="TKR88712.1"/>
    <property type="molecule type" value="Genomic_DNA"/>
</dbReference>
<comment type="caution">
    <text evidence="2">The sequence shown here is derived from an EMBL/GenBank/DDBJ whole genome shotgun (WGS) entry which is preliminary data.</text>
</comment>
<dbReference type="AlphaFoldDB" id="A0A4U5NYU1"/>
<sequence length="174" mass="19007">MEGEDMITLDLDREEELLEQCQANFEREEQDQLRSLGRLPKESPPPGPSQISSTLRNRLSSAKQFGLDIKDRISRVEVGAFEGFRVICVALACDTISESGCACCVDPVLCFCAAVAFGAVTPFKEGEKEKKDVEVTSKTPTPHTNTAEATTMLVASDSSRATFYECASVKCDLD</sequence>
<proteinExistence type="predicted"/>
<protein>
    <submittedName>
        <fullName evidence="2">Uncharacterized protein</fullName>
    </submittedName>
</protein>
<gene>
    <name evidence="2" type="ORF">L596_012913</name>
</gene>
<organism evidence="2 3">
    <name type="scientific">Steinernema carpocapsae</name>
    <name type="common">Entomopathogenic nematode</name>
    <dbReference type="NCBI Taxonomy" id="34508"/>
    <lineage>
        <taxon>Eukaryota</taxon>
        <taxon>Metazoa</taxon>
        <taxon>Ecdysozoa</taxon>
        <taxon>Nematoda</taxon>
        <taxon>Chromadorea</taxon>
        <taxon>Rhabditida</taxon>
        <taxon>Tylenchina</taxon>
        <taxon>Panagrolaimomorpha</taxon>
        <taxon>Strongyloidoidea</taxon>
        <taxon>Steinernematidae</taxon>
        <taxon>Steinernema</taxon>
    </lineage>
</organism>
<evidence type="ECO:0000256" key="1">
    <source>
        <dbReference type="SAM" id="MobiDB-lite"/>
    </source>
</evidence>
<name>A0A4U5NYU1_STECR</name>
<evidence type="ECO:0000313" key="3">
    <source>
        <dbReference type="Proteomes" id="UP000298663"/>
    </source>
</evidence>
<keyword evidence="3" id="KW-1185">Reference proteome</keyword>